<accession>A0ABP0TUR9</accession>
<evidence type="ECO:0000313" key="3">
    <source>
        <dbReference type="EMBL" id="CAK9205522.1"/>
    </source>
</evidence>
<organism evidence="3 4">
    <name type="scientific">Sphagnum troendelagicum</name>
    <dbReference type="NCBI Taxonomy" id="128251"/>
    <lineage>
        <taxon>Eukaryota</taxon>
        <taxon>Viridiplantae</taxon>
        <taxon>Streptophyta</taxon>
        <taxon>Embryophyta</taxon>
        <taxon>Bryophyta</taxon>
        <taxon>Sphagnophytina</taxon>
        <taxon>Sphagnopsida</taxon>
        <taxon>Sphagnales</taxon>
        <taxon>Sphagnaceae</taxon>
        <taxon>Sphagnum</taxon>
    </lineage>
</organism>
<evidence type="ECO:0000256" key="2">
    <source>
        <dbReference type="ARBA" id="ARBA00023098"/>
    </source>
</evidence>
<keyword evidence="1" id="KW-0378">Hydrolase</keyword>
<evidence type="ECO:0000313" key="4">
    <source>
        <dbReference type="Proteomes" id="UP001497512"/>
    </source>
</evidence>
<protein>
    <submittedName>
        <fullName evidence="3">Uncharacterized protein</fullName>
    </submittedName>
</protein>
<dbReference type="EMBL" id="OZ019907">
    <property type="protein sequence ID" value="CAK9205522.1"/>
    <property type="molecule type" value="Genomic_DNA"/>
</dbReference>
<keyword evidence="4" id="KW-1185">Reference proteome</keyword>
<dbReference type="Gene3D" id="3.40.50.1110">
    <property type="entry name" value="SGNH hydrolase"/>
    <property type="match status" value="1"/>
</dbReference>
<dbReference type="PANTHER" id="PTHR46020:SF4">
    <property type="entry name" value="OS04G0650200 PROTEIN"/>
    <property type="match status" value="1"/>
</dbReference>
<dbReference type="Proteomes" id="UP001497512">
    <property type="component" value="Chromosome 15"/>
</dbReference>
<keyword evidence="2" id="KW-0443">Lipid metabolism</keyword>
<gene>
    <name evidence="3" type="ORF">CSSPTR1EN2_LOCUS7890</name>
</gene>
<name>A0ABP0TUR9_9BRYO</name>
<reference evidence="3" key="1">
    <citation type="submission" date="2024-02" db="EMBL/GenBank/DDBJ databases">
        <authorList>
            <consortium name="ELIXIR-Norway"/>
            <consortium name="Elixir Norway"/>
        </authorList>
    </citation>
    <scope>NUCLEOTIDE SEQUENCE</scope>
</reference>
<dbReference type="InterPro" id="IPR036514">
    <property type="entry name" value="SGNH_hydro_sf"/>
</dbReference>
<dbReference type="PANTHER" id="PTHR46020">
    <property type="entry name" value="OSJNBB0059K02.9 PROTEIN"/>
    <property type="match status" value="1"/>
</dbReference>
<evidence type="ECO:0000256" key="1">
    <source>
        <dbReference type="ARBA" id="ARBA00022801"/>
    </source>
</evidence>
<proteinExistence type="predicted"/>
<sequence length="327" mass="35409">MAKLLLCGNYMLTSVLLCFLISASLLIGAPAYLLGIPTPPPYRLLAGQSIAHGVNFANAGSGVTYTFGTTPSGAQVDNFELFLRKYPYSKVALANSLTLVGVDGDDYVTFNGNFSTEGLVYINRVVTGVGINLQRLYDMGLRDVMVLQMVWCLVALDWATAVAAIRILQDSLFTHCVSTEVRRCGGIPKHPTMWAWNYIVNLYATKPGFLLLADARTLLKWWRNNVAIQEPAASPLPQPDMSLAIGELQQAVNSILAHVNYSESLGLLEGVDVAALLGQLPAGKRYSFPSGQSSLPECTFQSNGRDFLKSPGKCSGIIPCGRLLSRL</sequence>